<proteinExistence type="predicted"/>
<evidence type="ECO:0000256" key="1">
    <source>
        <dbReference type="SAM" id="MobiDB-lite"/>
    </source>
</evidence>
<gene>
    <name evidence="2" type="ORF">EVAR_84288_1</name>
</gene>
<feature type="region of interest" description="Disordered" evidence="1">
    <location>
        <begin position="1"/>
        <end position="30"/>
    </location>
</feature>
<protein>
    <submittedName>
        <fullName evidence="2">Uncharacterized protein</fullName>
    </submittedName>
</protein>
<evidence type="ECO:0000313" key="2">
    <source>
        <dbReference type="EMBL" id="GBP53802.1"/>
    </source>
</evidence>
<feature type="compositionally biased region" description="Low complexity" evidence="1">
    <location>
        <begin position="17"/>
        <end position="30"/>
    </location>
</feature>
<reference evidence="2 3" key="1">
    <citation type="journal article" date="2019" name="Commun. Biol.">
        <title>The bagworm genome reveals a unique fibroin gene that provides high tensile strength.</title>
        <authorList>
            <person name="Kono N."/>
            <person name="Nakamura H."/>
            <person name="Ohtoshi R."/>
            <person name="Tomita M."/>
            <person name="Numata K."/>
            <person name="Arakawa K."/>
        </authorList>
    </citation>
    <scope>NUCLEOTIDE SEQUENCE [LARGE SCALE GENOMIC DNA]</scope>
</reference>
<dbReference type="AlphaFoldDB" id="A0A4C1WT96"/>
<comment type="caution">
    <text evidence="2">The sequence shown here is derived from an EMBL/GenBank/DDBJ whole genome shotgun (WGS) entry which is preliminary data.</text>
</comment>
<evidence type="ECO:0000313" key="3">
    <source>
        <dbReference type="Proteomes" id="UP000299102"/>
    </source>
</evidence>
<dbReference type="Proteomes" id="UP000299102">
    <property type="component" value="Unassembled WGS sequence"/>
</dbReference>
<accession>A0A4C1WT96</accession>
<name>A0A4C1WT96_EUMVA</name>
<keyword evidence="3" id="KW-1185">Reference proteome</keyword>
<dbReference type="EMBL" id="BGZK01000633">
    <property type="protein sequence ID" value="GBP53802.1"/>
    <property type="molecule type" value="Genomic_DNA"/>
</dbReference>
<sequence>MRVRARKPQNVKGPVTGCRRSGPGARSGGPDLKPVLAVCVPFTTRTYGFSKRPKVRVARRNHVQILDYKGTPNAPPCGTLLKLCIA</sequence>
<organism evidence="2 3">
    <name type="scientific">Eumeta variegata</name>
    <name type="common">Bagworm moth</name>
    <name type="synonym">Eumeta japonica</name>
    <dbReference type="NCBI Taxonomy" id="151549"/>
    <lineage>
        <taxon>Eukaryota</taxon>
        <taxon>Metazoa</taxon>
        <taxon>Ecdysozoa</taxon>
        <taxon>Arthropoda</taxon>
        <taxon>Hexapoda</taxon>
        <taxon>Insecta</taxon>
        <taxon>Pterygota</taxon>
        <taxon>Neoptera</taxon>
        <taxon>Endopterygota</taxon>
        <taxon>Lepidoptera</taxon>
        <taxon>Glossata</taxon>
        <taxon>Ditrysia</taxon>
        <taxon>Tineoidea</taxon>
        <taxon>Psychidae</taxon>
        <taxon>Oiketicinae</taxon>
        <taxon>Eumeta</taxon>
    </lineage>
</organism>